<organism evidence="3 4">
    <name type="scientific">Streptomyces decoyicus</name>
    <dbReference type="NCBI Taxonomy" id="249567"/>
    <lineage>
        <taxon>Bacteria</taxon>
        <taxon>Bacillati</taxon>
        <taxon>Actinomycetota</taxon>
        <taxon>Actinomycetes</taxon>
        <taxon>Kitasatosporales</taxon>
        <taxon>Streptomycetaceae</taxon>
        <taxon>Streptomyces</taxon>
    </lineage>
</organism>
<dbReference type="PANTHER" id="PTHR33164">
    <property type="entry name" value="TRANSCRIPTIONAL REGULATOR, MARR FAMILY"/>
    <property type="match status" value="1"/>
</dbReference>
<evidence type="ECO:0000313" key="3">
    <source>
        <dbReference type="EMBL" id="WSB72454.1"/>
    </source>
</evidence>
<feature type="domain" description="HTH marR-type" evidence="2">
    <location>
        <begin position="14"/>
        <end position="148"/>
    </location>
</feature>
<accession>A0ABZ1FR84</accession>
<dbReference type="EMBL" id="CP109106">
    <property type="protein sequence ID" value="WSB72454.1"/>
    <property type="molecule type" value="Genomic_DNA"/>
</dbReference>
<dbReference type="PROSITE" id="PS50995">
    <property type="entry name" value="HTH_MARR_2"/>
    <property type="match status" value="1"/>
</dbReference>
<reference evidence="3 4" key="1">
    <citation type="submission" date="2022-10" db="EMBL/GenBank/DDBJ databases">
        <title>The complete genomes of actinobacterial strains from the NBC collection.</title>
        <authorList>
            <person name="Joergensen T.S."/>
            <person name="Alvarez Arevalo M."/>
            <person name="Sterndorff E.B."/>
            <person name="Faurdal D."/>
            <person name="Vuksanovic O."/>
            <person name="Mourched A.-S."/>
            <person name="Charusanti P."/>
            <person name="Shaw S."/>
            <person name="Blin K."/>
            <person name="Weber T."/>
        </authorList>
    </citation>
    <scope>NUCLEOTIDE SEQUENCE [LARGE SCALE GENOMIC DNA]</scope>
    <source>
        <strain evidence="3 4">NBC 01774</strain>
    </source>
</reference>
<dbReference type="PRINTS" id="PR00598">
    <property type="entry name" value="HTHMARR"/>
</dbReference>
<keyword evidence="4" id="KW-1185">Reference proteome</keyword>
<dbReference type="InterPro" id="IPR036390">
    <property type="entry name" value="WH_DNA-bd_sf"/>
</dbReference>
<dbReference type="InterPro" id="IPR036388">
    <property type="entry name" value="WH-like_DNA-bd_sf"/>
</dbReference>
<dbReference type="Pfam" id="PF01047">
    <property type="entry name" value="MarR"/>
    <property type="match status" value="1"/>
</dbReference>
<dbReference type="PANTHER" id="PTHR33164:SF94">
    <property type="entry name" value="TRANSCRIPTIONAL REGULATORY PROTEIN-RELATED"/>
    <property type="match status" value="1"/>
</dbReference>
<dbReference type="InterPro" id="IPR000835">
    <property type="entry name" value="HTH_MarR-typ"/>
</dbReference>
<dbReference type="SMART" id="SM00347">
    <property type="entry name" value="HTH_MARR"/>
    <property type="match status" value="1"/>
</dbReference>
<dbReference type="InterPro" id="IPR039422">
    <property type="entry name" value="MarR/SlyA-like"/>
</dbReference>
<evidence type="ECO:0000313" key="4">
    <source>
        <dbReference type="Proteomes" id="UP001344251"/>
    </source>
</evidence>
<dbReference type="Gene3D" id="1.10.10.10">
    <property type="entry name" value="Winged helix-like DNA-binding domain superfamily/Winged helix DNA-binding domain"/>
    <property type="match status" value="1"/>
</dbReference>
<name>A0ABZ1FR84_9ACTN</name>
<protein>
    <submittedName>
        <fullName evidence="3">MarR family transcriptional regulator</fullName>
    </submittedName>
</protein>
<dbReference type="SUPFAM" id="SSF46785">
    <property type="entry name" value="Winged helix' DNA-binding domain"/>
    <property type="match status" value="1"/>
</dbReference>
<proteinExistence type="predicted"/>
<sequence>MIEREGGRPDMGNVDAVTRAVLTASRVLVGVSARSLAAAEDKATLPQFRLLVVLSVHGATNLSTLAELLGVNPSTAMRMIDRLTGAGFANRQANPGNRRETLIQLTEDGRRIVEEVTARRRKEVAAIVARMDPAQGAALVDALTAFTEAAGEPAVPSAGHDAYPLGWTEPPAL</sequence>
<dbReference type="RefSeq" id="WP_326622110.1">
    <property type="nucleotide sequence ID" value="NZ_CP109106.1"/>
</dbReference>
<dbReference type="Proteomes" id="UP001344251">
    <property type="component" value="Chromosome"/>
</dbReference>
<feature type="region of interest" description="Disordered" evidence="1">
    <location>
        <begin position="154"/>
        <end position="173"/>
    </location>
</feature>
<evidence type="ECO:0000256" key="1">
    <source>
        <dbReference type="SAM" id="MobiDB-lite"/>
    </source>
</evidence>
<evidence type="ECO:0000259" key="2">
    <source>
        <dbReference type="PROSITE" id="PS50995"/>
    </source>
</evidence>
<gene>
    <name evidence="3" type="ORF">OG863_33375</name>
</gene>